<organism evidence="1 2">
    <name type="scientific">Dentiscutata erythropus</name>
    <dbReference type="NCBI Taxonomy" id="1348616"/>
    <lineage>
        <taxon>Eukaryota</taxon>
        <taxon>Fungi</taxon>
        <taxon>Fungi incertae sedis</taxon>
        <taxon>Mucoromycota</taxon>
        <taxon>Glomeromycotina</taxon>
        <taxon>Glomeromycetes</taxon>
        <taxon>Diversisporales</taxon>
        <taxon>Gigasporaceae</taxon>
        <taxon>Dentiscutata</taxon>
    </lineage>
</organism>
<reference evidence="1" key="1">
    <citation type="submission" date="2021-06" db="EMBL/GenBank/DDBJ databases">
        <authorList>
            <person name="Kallberg Y."/>
            <person name="Tangrot J."/>
            <person name="Rosling A."/>
        </authorList>
    </citation>
    <scope>NUCLEOTIDE SEQUENCE</scope>
    <source>
        <strain evidence="1">MA453B</strain>
    </source>
</reference>
<name>A0A9N9JZA9_9GLOM</name>
<protein>
    <submittedName>
        <fullName evidence="1">1649_t:CDS:1</fullName>
    </submittedName>
</protein>
<sequence>HWTDDGVELLQDQVGYWRFGDYHYLDSAGEFLDTDKINKCCIEDMD</sequence>
<comment type="caution">
    <text evidence="1">The sequence shown here is derived from an EMBL/GenBank/DDBJ whole genome shotgun (WGS) entry which is preliminary data.</text>
</comment>
<gene>
    <name evidence="1" type="ORF">DERYTH_LOCUS23448</name>
</gene>
<accession>A0A9N9JZA9</accession>
<evidence type="ECO:0000313" key="2">
    <source>
        <dbReference type="Proteomes" id="UP000789405"/>
    </source>
</evidence>
<feature type="non-terminal residue" evidence="1">
    <location>
        <position position="1"/>
    </location>
</feature>
<dbReference type="EMBL" id="CAJVPY010035776">
    <property type="protein sequence ID" value="CAG8801373.1"/>
    <property type="molecule type" value="Genomic_DNA"/>
</dbReference>
<proteinExistence type="predicted"/>
<dbReference type="Proteomes" id="UP000789405">
    <property type="component" value="Unassembled WGS sequence"/>
</dbReference>
<keyword evidence="2" id="KW-1185">Reference proteome</keyword>
<dbReference type="AlphaFoldDB" id="A0A9N9JZA9"/>
<evidence type="ECO:0000313" key="1">
    <source>
        <dbReference type="EMBL" id="CAG8801373.1"/>
    </source>
</evidence>
<feature type="non-terminal residue" evidence="1">
    <location>
        <position position="46"/>
    </location>
</feature>